<comment type="caution">
    <text evidence="1">The sequence shown here is derived from an EMBL/GenBank/DDBJ whole genome shotgun (WGS) entry which is preliminary data.</text>
</comment>
<dbReference type="OrthoDB" id="2358876at2759"/>
<keyword evidence="2" id="KW-1185">Reference proteome</keyword>
<dbReference type="EMBL" id="QKWP01004108">
    <property type="protein sequence ID" value="RIB00496.1"/>
    <property type="molecule type" value="Genomic_DNA"/>
</dbReference>
<evidence type="ECO:0000313" key="2">
    <source>
        <dbReference type="Proteomes" id="UP000266673"/>
    </source>
</evidence>
<gene>
    <name evidence="1" type="ORF">C2G38_1185049</name>
</gene>
<dbReference type="AlphaFoldDB" id="A0A397U096"/>
<accession>A0A397U096</accession>
<protein>
    <submittedName>
        <fullName evidence="1">Uncharacterized protein</fullName>
    </submittedName>
</protein>
<organism evidence="1 2">
    <name type="scientific">Gigaspora rosea</name>
    <dbReference type="NCBI Taxonomy" id="44941"/>
    <lineage>
        <taxon>Eukaryota</taxon>
        <taxon>Fungi</taxon>
        <taxon>Fungi incertae sedis</taxon>
        <taxon>Mucoromycota</taxon>
        <taxon>Glomeromycotina</taxon>
        <taxon>Glomeromycetes</taxon>
        <taxon>Diversisporales</taxon>
        <taxon>Gigasporaceae</taxon>
        <taxon>Gigaspora</taxon>
    </lineage>
</organism>
<dbReference type="Proteomes" id="UP000266673">
    <property type="component" value="Unassembled WGS sequence"/>
</dbReference>
<name>A0A397U096_9GLOM</name>
<reference evidence="1 2" key="1">
    <citation type="submission" date="2018-06" db="EMBL/GenBank/DDBJ databases">
        <title>Comparative genomics reveals the genomic features of Rhizophagus irregularis, R. cerebriforme, R. diaphanum and Gigaspora rosea, and their symbiotic lifestyle signature.</title>
        <authorList>
            <person name="Morin E."/>
            <person name="San Clemente H."/>
            <person name="Chen E.C.H."/>
            <person name="De La Providencia I."/>
            <person name="Hainaut M."/>
            <person name="Kuo A."/>
            <person name="Kohler A."/>
            <person name="Murat C."/>
            <person name="Tang N."/>
            <person name="Roy S."/>
            <person name="Loubradou J."/>
            <person name="Henrissat B."/>
            <person name="Grigoriev I.V."/>
            <person name="Corradi N."/>
            <person name="Roux C."/>
            <person name="Martin F.M."/>
        </authorList>
    </citation>
    <scope>NUCLEOTIDE SEQUENCE [LARGE SCALE GENOMIC DNA]</scope>
    <source>
        <strain evidence="1 2">DAOM 194757</strain>
    </source>
</reference>
<evidence type="ECO:0000313" key="1">
    <source>
        <dbReference type="EMBL" id="RIB00496.1"/>
    </source>
</evidence>
<proteinExistence type="predicted"/>
<sequence>MHVDTMPRNEFDDQLTFTVAQIKQIFQTMNTIDYCANESERTEFVSVILRDIVSTFARSESITLRKEYDLSCTNGNGRVDFAIVQGGHILCVIEVKNHDLENGFCQNLVQAQTACQTNNERSKKRKHNELEYVYGLVTTGEKWFLTMVTSDSRVGVASEPICIRLSNADIDDGAIKEDLRALFSAVIAMLSDKLESIKEPKTKSSKINQRLGN</sequence>